<dbReference type="Proteomes" id="UP001302613">
    <property type="component" value="Chromosome"/>
</dbReference>
<keyword evidence="1 3" id="KW-0808">Transferase</keyword>
<gene>
    <name evidence="3" type="ORF">RY846_08455</name>
</gene>
<accession>A0ABZ0H4H0</accession>
<protein>
    <submittedName>
        <fullName evidence="3">Glycosyltransferase family 4 protein</fullName>
        <ecNumber evidence="3">2.4.-.-</ecNumber>
    </submittedName>
</protein>
<organism evidence="3 4">
    <name type="scientific">Citrobacter portucalensis</name>
    <dbReference type="NCBI Taxonomy" id="1639133"/>
    <lineage>
        <taxon>Bacteria</taxon>
        <taxon>Pseudomonadati</taxon>
        <taxon>Pseudomonadota</taxon>
        <taxon>Gammaproteobacteria</taxon>
        <taxon>Enterobacterales</taxon>
        <taxon>Enterobacteriaceae</taxon>
        <taxon>Citrobacter</taxon>
        <taxon>Citrobacter freundii complex</taxon>
    </lineage>
</organism>
<dbReference type="Gene3D" id="3.40.50.2000">
    <property type="entry name" value="Glycogen Phosphorylase B"/>
    <property type="match status" value="2"/>
</dbReference>
<dbReference type="PANTHER" id="PTHR46401:SF2">
    <property type="entry name" value="GLYCOSYLTRANSFERASE WBBK-RELATED"/>
    <property type="match status" value="1"/>
</dbReference>
<keyword evidence="4" id="KW-1185">Reference proteome</keyword>
<dbReference type="CDD" id="cd03801">
    <property type="entry name" value="GT4_PimA-like"/>
    <property type="match status" value="1"/>
</dbReference>
<dbReference type="SUPFAM" id="SSF53756">
    <property type="entry name" value="UDP-Glycosyltransferase/glycogen phosphorylase"/>
    <property type="match status" value="1"/>
</dbReference>
<dbReference type="RefSeq" id="WP_234103908.1">
    <property type="nucleotide sequence ID" value="NZ_CP136601.1"/>
</dbReference>
<keyword evidence="3" id="KW-0328">Glycosyltransferase</keyword>
<dbReference type="EMBL" id="CP136601">
    <property type="protein sequence ID" value="WOH45182.1"/>
    <property type="molecule type" value="Genomic_DNA"/>
</dbReference>
<reference evidence="3 4" key="1">
    <citation type="submission" date="2023-10" db="EMBL/GenBank/DDBJ databases">
        <title>SFO-1, KPC-2, NDM-1 were first reported in Portuguese citrobacter collected clinically.</title>
        <authorList>
            <person name="Guo K."/>
        </authorList>
    </citation>
    <scope>NUCLEOTIDE SEQUENCE [LARGE SCALE GENOMIC DNA]</scope>
    <source>
        <strain evidence="3 4">L2724hy</strain>
    </source>
</reference>
<dbReference type="Pfam" id="PF00534">
    <property type="entry name" value="Glycos_transf_1"/>
    <property type="match status" value="1"/>
</dbReference>
<evidence type="ECO:0000313" key="3">
    <source>
        <dbReference type="EMBL" id="WOH45182.1"/>
    </source>
</evidence>
<proteinExistence type="predicted"/>
<evidence type="ECO:0000259" key="2">
    <source>
        <dbReference type="Pfam" id="PF00534"/>
    </source>
</evidence>
<dbReference type="PANTHER" id="PTHR46401">
    <property type="entry name" value="GLYCOSYLTRANSFERASE WBBK-RELATED"/>
    <property type="match status" value="1"/>
</dbReference>
<dbReference type="EC" id="2.4.-.-" evidence="3"/>
<evidence type="ECO:0000313" key="4">
    <source>
        <dbReference type="Proteomes" id="UP001302613"/>
    </source>
</evidence>
<sequence length="343" mass="39151">MIVYIAAFNGDGGQGGVERVVAQQKKILENLNAKVIITDRQYLVLTRYISNKKMQLLLYPVLISIYFLLKKICGHKFLVISHGYSSPFYFNDLLVAHGNMKCYSQTVTKRKVKLLSGSGVMALYEKCSGKLSEKIWAVSKKVKSEWVECYLINEDKIDVVRNYINLNKFNQERNIKQNYITFVGRLEKGKGIAELVDICNAYPNFNFNFVSSISAPEELSNLNNVTINVGVDYSEMPNIYQEAKLLILPSMYEGFELVTVEALCCGTPVVGYKVGAIRELHLDKHPGVFMVENKDSIIETIGMLMSLSDEEYLKLRADIYDKRSVFSEENYEKIMKKAFNYEC</sequence>
<name>A0ABZ0H4H0_9ENTR</name>
<evidence type="ECO:0000256" key="1">
    <source>
        <dbReference type="ARBA" id="ARBA00022679"/>
    </source>
</evidence>
<feature type="domain" description="Glycosyl transferase family 1" evidence="2">
    <location>
        <begin position="168"/>
        <end position="310"/>
    </location>
</feature>
<dbReference type="GO" id="GO:0016757">
    <property type="term" value="F:glycosyltransferase activity"/>
    <property type="evidence" value="ECO:0007669"/>
    <property type="project" value="UniProtKB-KW"/>
</dbReference>
<dbReference type="InterPro" id="IPR001296">
    <property type="entry name" value="Glyco_trans_1"/>
</dbReference>